<dbReference type="OrthoDB" id="3188871at2759"/>
<accession>S8F2P5</accession>
<sequence>MTTTLPLGPGPVVIPLDDWTKDSISAIYDAKTQSEFSSAFDAFIHEEANITVNGKRLSRAEYKALFQGERLLEQFATVSFLGSVEVPANKDEPVAAGSVGIFYKVIVDEKIKVLGADRSTTVLSSLNVV</sequence>
<keyword evidence="2" id="KW-1185">Reference proteome</keyword>
<dbReference type="eggNOG" id="ENOG502SY5M">
    <property type="taxonomic scope" value="Eukaryota"/>
</dbReference>
<protein>
    <recommendedName>
        <fullName evidence="3">SnoaL-like domain-containing protein</fullName>
    </recommendedName>
</protein>
<gene>
    <name evidence="1" type="ORF">FOMPIDRAFT_1131243</name>
</gene>
<evidence type="ECO:0008006" key="3">
    <source>
        <dbReference type="Google" id="ProtNLM"/>
    </source>
</evidence>
<dbReference type="Proteomes" id="UP000015241">
    <property type="component" value="Unassembled WGS sequence"/>
</dbReference>
<reference evidence="1 2" key="1">
    <citation type="journal article" date="2012" name="Science">
        <title>The Paleozoic origin of enzymatic lignin decomposition reconstructed from 31 fungal genomes.</title>
        <authorList>
            <person name="Floudas D."/>
            <person name="Binder M."/>
            <person name="Riley R."/>
            <person name="Barry K."/>
            <person name="Blanchette R.A."/>
            <person name="Henrissat B."/>
            <person name="Martinez A.T."/>
            <person name="Otillar R."/>
            <person name="Spatafora J.W."/>
            <person name="Yadav J.S."/>
            <person name="Aerts A."/>
            <person name="Benoit I."/>
            <person name="Boyd A."/>
            <person name="Carlson A."/>
            <person name="Copeland A."/>
            <person name="Coutinho P.M."/>
            <person name="de Vries R.P."/>
            <person name="Ferreira P."/>
            <person name="Findley K."/>
            <person name="Foster B."/>
            <person name="Gaskell J."/>
            <person name="Glotzer D."/>
            <person name="Gorecki P."/>
            <person name="Heitman J."/>
            <person name="Hesse C."/>
            <person name="Hori C."/>
            <person name="Igarashi K."/>
            <person name="Jurgens J.A."/>
            <person name="Kallen N."/>
            <person name="Kersten P."/>
            <person name="Kohler A."/>
            <person name="Kuees U."/>
            <person name="Kumar T.K.A."/>
            <person name="Kuo A."/>
            <person name="LaButti K."/>
            <person name="Larrondo L.F."/>
            <person name="Lindquist E."/>
            <person name="Ling A."/>
            <person name="Lombard V."/>
            <person name="Lucas S."/>
            <person name="Lundell T."/>
            <person name="Martin R."/>
            <person name="McLaughlin D.J."/>
            <person name="Morgenstern I."/>
            <person name="Morin E."/>
            <person name="Murat C."/>
            <person name="Nagy L.G."/>
            <person name="Nolan M."/>
            <person name="Ohm R.A."/>
            <person name="Patyshakuliyeva A."/>
            <person name="Rokas A."/>
            <person name="Ruiz-Duenas F.J."/>
            <person name="Sabat G."/>
            <person name="Salamov A."/>
            <person name="Samejima M."/>
            <person name="Schmutz J."/>
            <person name="Slot J.C."/>
            <person name="St John F."/>
            <person name="Stenlid J."/>
            <person name="Sun H."/>
            <person name="Sun S."/>
            <person name="Syed K."/>
            <person name="Tsang A."/>
            <person name="Wiebenga A."/>
            <person name="Young D."/>
            <person name="Pisabarro A."/>
            <person name="Eastwood D.C."/>
            <person name="Martin F."/>
            <person name="Cullen D."/>
            <person name="Grigoriev I.V."/>
            <person name="Hibbett D.S."/>
        </authorList>
    </citation>
    <scope>NUCLEOTIDE SEQUENCE</scope>
    <source>
        <strain evidence="2">FP-58527</strain>
    </source>
</reference>
<evidence type="ECO:0000313" key="2">
    <source>
        <dbReference type="Proteomes" id="UP000015241"/>
    </source>
</evidence>
<proteinExistence type="predicted"/>
<organism evidence="1 2">
    <name type="scientific">Fomitopsis schrenkii</name>
    <name type="common">Brown rot fungus</name>
    <dbReference type="NCBI Taxonomy" id="2126942"/>
    <lineage>
        <taxon>Eukaryota</taxon>
        <taxon>Fungi</taxon>
        <taxon>Dikarya</taxon>
        <taxon>Basidiomycota</taxon>
        <taxon>Agaricomycotina</taxon>
        <taxon>Agaricomycetes</taxon>
        <taxon>Polyporales</taxon>
        <taxon>Fomitopsis</taxon>
    </lineage>
</organism>
<evidence type="ECO:0000313" key="1">
    <source>
        <dbReference type="EMBL" id="EPS96070.1"/>
    </source>
</evidence>
<dbReference type="EMBL" id="KE504195">
    <property type="protein sequence ID" value="EPS96070.1"/>
    <property type="molecule type" value="Genomic_DNA"/>
</dbReference>
<dbReference type="AlphaFoldDB" id="S8F2P5"/>
<dbReference type="InParanoid" id="S8F2P5"/>
<name>S8F2P5_FOMSC</name>
<dbReference type="HOGENOM" id="CLU_107219_1_0_1"/>